<evidence type="ECO:0000256" key="1">
    <source>
        <dbReference type="SAM" id="Phobius"/>
    </source>
</evidence>
<keyword evidence="1" id="KW-0812">Transmembrane</keyword>
<keyword evidence="1" id="KW-1133">Transmembrane helix</keyword>
<protein>
    <submittedName>
        <fullName evidence="2">Uncharacterized protein</fullName>
    </submittedName>
</protein>
<reference evidence="2 3" key="1">
    <citation type="submission" date="2020-07" db="EMBL/GenBank/DDBJ databases">
        <authorList>
            <person name="Martino G."/>
            <person name="Holtappels D."/>
            <person name="Wagemans J."/>
            <person name="Lavigne R."/>
            <person name="Turina M."/>
            <person name="Ciuffo M."/>
        </authorList>
    </citation>
    <scope>NUCLEOTIDE SEQUENCE [LARGE SCALE GENOMIC DNA]</scope>
</reference>
<dbReference type="Pfam" id="PF24027">
    <property type="entry name" value="DUF7338"/>
    <property type="match status" value="1"/>
</dbReference>
<keyword evidence="1" id="KW-0472">Membrane</keyword>
<evidence type="ECO:0000313" key="3">
    <source>
        <dbReference type="Proteomes" id="UP000516415"/>
    </source>
</evidence>
<accession>A0A7H0XFT8</accession>
<feature type="transmembrane region" description="Helical" evidence="1">
    <location>
        <begin position="12"/>
        <end position="32"/>
    </location>
</feature>
<sequence>MDALRALGQFTFLFFSNIVLVLLGFLIVAVALPFRVEDVSKSDGRYILNLPKWAWLWGNDFDGLLGDGRGWWAENTPFGVAVDSYFAMYVWAALRNPANNKRFTSWYQAPVIGSDITYKGQMVVEDKAGMSGWQFVKAVNSGKNYFGFYLVHEWSPTRAFVIRFGYKIKPLHAGSTTEPAKGFTTKVNLFKAI</sequence>
<dbReference type="InterPro" id="IPR055762">
    <property type="entry name" value="DUF7338"/>
</dbReference>
<keyword evidence="3" id="KW-1185">Reference proteome</keyword>
<organism evidence="2 3">
    <name type="scientific">Pseudomonas phage phiK7A1</name>
    <dbReference type="NCBI Taxonomy" id="2759194"/>
    <lineage>
        <taxon>Viruses</taxon>
        <taxon>Duplodnaviria</taxon>
        <taxon>Heunggongvirae</taxon>
        <taxon>Uroviricota</taxon>
        <taxon>Caudoviricetes</taxon>
        <taxon>Vandenendeviridae</taxon>
        <taxon>Gorskivirinae</taxon>
        <taxon>Torinovirus</taxon>
        <taxon>Torinovirus K7A1</taxon>
    </lineage>
</organism>
<dbReference type="EMBL" id="MT740307">
    <property type="protein sequence ID" value="QNR53878.1"/>
    <property type="molecule type" value="Genomic_DNA"/>
</dbReference>
<evidence type="ECO:0000313" key="2">
    <source>
        <dbReference type="EMBL" id="QNR53878.1"/>
    </source>
</evidence>
<gene>
    <name evidence="2" type="ORF">phiK7A1_090</name>
</gene>
<dbReference type="Proteomes" id="UP000516415">
    <property type="component" value="Segment"/>
</dbReference>
<proteinExistence type="predicted"/>
<name>A0A7H0XFT8_9CAUD</name>